<keyword evidence="3 6" id="KW-0328">Glycosyltransferase</keyword>
<evidence type="ECO:0000256" key="1">
    <source>
        <dbReference type="ARBA" id="ARBA00004935"/>
    </source>
</evidence>
<dbReference type="EMBL" id="JAIWQS010000009">
    <property type="protein sequence ID" value="KAJ8754035.1"/>
    <property type="molecule type" value="Genomic_DNA"/>
</dbReference>
<keyword evidence="4 6" id="KW-0808">Transferase</keyword>
<comment type="pathway">
    <text evidence="1">Pigment biosynthesis; anthocyanin biosynthesis.</text>
</comment>
<dbReference type="CDD" id="cd03784">
    <property type="entry name" value="GT1_Gtf-like"/>
    <property type="match status" value="1"/>
</dbReference>
<dbReference type="Pfam" id="PF00201">
    <property type="entry name" value="UDPGT"/>
    <property type="match status" value="1"/>
</dbReference>
<dbReference type="PROSITE" id="PS00375">
    <property type="entry name" value="UDPGT"/>
    <property type="match status" value="1"/>
</dbReference>
<sequence>MASQTHFVLIPFLSQGHIIPMIDIAKLLAQRNVIVTIFTTPLNAARNLSLDRAVRSGLPIHVVTVPFPATEAGLPEGCESVEILPLPSLTRNFVRALDMLHQPVELLFRKLTPSPSCLIADKTIPWTADLASKFHIPRLIFDGTSCFTALCSHNLHVSKVYETAHNSEPFLVPGLPDQIEFTRAQLPGYFNPGQHLDLKEFRDKVRATEAEAYGNLINSFEELEVDYVKAYKRVRGDKVWTVGPVSLCNTEELDKAQRGNKASTDENLCLKWLDSQEAGSVIYACLGSLNRMTPTQLVELGLALEASNRPFIWVIRGGHKKEEMDKWIIESGYEERVKGRSFLIRGWAPQVLILSHQAIGGFLTHCGWNSTLEGICAGLPMVTWPIFAEQFYNEKLVVQLLDIGVRVGAEVVVHIGDEDKHGVLVKWKQIRDAIDEVMSQEKEGEKRRERAMKLSKMAKKAVEAGGSSHLNINLLIDDIMQHIRDNHIKAWQ</sequence>
<evidence type="ECO:0000256" key="5">
    <source>
        <dbReference type="ARBA" id="ARBA00047606"/>
    </source>
</evidence>
<gene>
    <name evidence="8" type="ORF">K2173_001933</name>
</gene>
<dbReference type="FunFam" id="3.40.50.2000:FF:000047">
    <property type="entry name" value="Glycosyltransferase"/>
    <property type="match status" value="1"/>
</dbReference>
<proteinExistence type="inferred from homology"/>
<name>A0AAV8SQ31_9ROSI</name>
<protein>
    <recommendedName>
        <fullName evidence="7">Glycosyltransferase</fullName>
        <ecNumber evidence="7">2.4.1.-</ecNumber>
    </recommendedName>
</protein>
<evidence type="ECO:0000256" key="4">
    <source>
        <dbReference type="ARBA" id="ARBA00022679"/>
    </source>
</evidence>
<evidence type="ECO:0000313" key="9">
    <source>
        <dbReference type="Proteomes" id="UP001159364"/>
    </source>
</evidence>
<dbReference type="Proteomes" id="UP001159364">
    <property type="component" value="Linkage Group LG09"/>
</dbReference>
<dbReference type="Gene3D" id="3.40.50.2000">
    <property type="entry name" value="Glycogen Phosphorylase B"/>
    <property type="match status" value="2"/>
</dbReference>
<dbReference type="GO" id="GO:0047213">
    <property type="term" value="F:anthocyanidin 3-O-glucosyltransferase activity"/>
    <property type="evidence" value="ECO:0007669"/>
    <property type="project" value="UniProtKB-EC"/>
</dbReference>
<evidence type="ECO:0000256" key="2">
    <source>
        <dbReference type="ARBA" id="ARBA00009995"/>
    </source>
</evidence>
<comment type="similarity">
    <text evidence="2 6">Belongs to the UDP-glycosyltransferase family.</text>
</comment>
<evidence type="ECO:0000256" key="3">
    <source>
        <dbReference type="ARBA" id="ARBA00022676"/>
    </source>
</evidence>
<evidence type="ECO:0000313" key="8">
    <source>
        <dbReference type="EMBL" id="KAJ8754035.1"/>
    </source>
</evidence>
<keyword evidence="9" id="KW-1185">Reference proteome</keyword>
<dbReference type="EC" id="2.4.1.-" evidence="7"/>
<dbReference type="AlphaFoldDB" id="A0AAV8SQ31"/>
<comment type="catalytic activity">
    <reaction evidence="5">
        <text>an anthocyanidin + UDP-alpha-D-glucose + H(+) = an anthocyanidin 3-O-beta-D-glucoside + UDP</text>
        <dbReference type="Rhea" id="RHEA:20093"/>
        <dbReference type="ChEBI" id="CHEBI:15378"/>
        <dbReference type="ChEBI" id="CHEBI:16307"/>
        <dbReference type="ChEBI" id="CHEBI:58223"/>
        <dbReference type="ChEBI" id="CHEBI:58885"/>
        <dbReference type="ChEBI" id="CHEBI:143576"/>
        <dbReference type="EC" id="2.4.1.115"/>
    </reaction>
</comment>
<evidence type="ECO:0000256" key="7">
    <source>
        <dbReference type="RuleBase" id="RU362057"/>
    </source>
</evidence>
<dbReference type="PANTHER" id="PTHR48047:SF182">
    <property type="entry name" value="GLYCOSYLTRANSFERASE"/>
    <property type="match status" value="1"/>
</dbReference>
<evidence type="ECO:0000256" key="6">
    <source>
        <dbReference type="RuleBase" id="RU003718"/>
    </source>
</evidence>
<dbReference type="InterPro" id="IPR035595">
    <property type="entry name" value="UDP_glycos_trans_CS"/>
</dbReference>
<accession>A0AAV8SQ31</accession>
<comment type="caution">
    <text evidence="8">The sequence shown here is derived from an EMBL/GenBank/DDBJ whole genome shotgun (WGS) entry which is preliminary data.</text>
</comment>
<organism evidence="8 9">
    <name type="scientific">Erythroxylum novogranatense</name>
    <dbReference type="NCBI Taxonomy" id="1862640"/>
    <lineage>
        <taxon>Eukaryota</taxon>
        <taxon>Viridiplantae</taxon>
        <taxon>Streptophyta</taxon>
        <taxon>Embryophyta</taxon>
        <taxon>Tracheophyta</taxon>
        <taxon>Spermatophyta</taxon>
        <taxon>Magnoliopsida</taxon>
        <taxon>eudicotyledons</taxon>
        <taxon>Gunneridae</taxon>
        <taxon>Pentapetalae</taxon>
        <taxon>rosids</taxon>
        <taxon>fabids</taxon>
        <taxon>Malpighiales</taxon>
        <taxon>Erythroxylaceae</taxon>
        <taxon>Erythroxylum</taxon>
    </lineage>
</organism>
<dbReference type="PANTHER" id="PTHR48047">
    <property type="entry name" value="GLYCOSYLTRANSFERASE"/>
    <property type="match status" value="1"/>
</dbReference>
<dbReference type="FunFam" id="3.40.50.2000:FF:000071">
    <property type="entry name" value="Glycosyltransferase"/>
    <property type="match status" value="1"/>
</dbReference>
<reference evidence="8 9" key="1">
    <citation type="submission" date="2021-09" db="EMBL/GenBank/DDBJ databases">
        <title>Genomic insights and catalytic innovation underlie evolution of tropane alkaloids biosynthesis.</title>
        <authorList>
            <person name="Wang Y.-J."/>
            <person name="Tian T."/>
            <person name="Huang J.-P."/>
            <person name="Huang S.-X."/>
        </authorList>
    </citation>
    <scope>NUCLEOTIDE SEQUENCE [LARGE SCALE GENOMIC DNA]</scope>
    <source>
        <strain evidence="8">KIB-2018</strain>
        <tissue evidence="8">Leaf</tissue>
    </source>
</reference>
<dbReference type="SUPFAM" id="SSF53756">
    <property type="entry name" value="UDP-Glycosyltransferase/glycogen phosphorylase"/>
    <property type="match status" value="1"/>
</dbReference>
<dbReference type="InterPro" id="IPR002213">
    <property type="entry name" value="UDP_glucos_trans"/>
</dbReference>